<dbReference type="RefSeq" id="WP_215348856.1">
    <property type="nucleotide sequence ID" value="NZ_BAAAFE010000005.1"/>
</dbReference>
<dbReference type="InterPro" id="IPR002145">
    <property type="entry name" value="CopG"/>
</dbReference>
<sequence>MNTTSPISARVDETTLKDLDRLAEELDRSRSWLVAQAVSEYVKRETEFLEFVKVGENEIENGDFHTQGEMEAWIEDRISKRAGKEERRS</sequence>
<comment type="caution">
    <text evidence="2">The sequence shown here is derived from an EMBL/GenBank/DDBJ whole genome shotgun (WGS) entry which is preliminary data.</text>
</comment>
<proteinExistence type="predicted"/>
<feature type="domain" description="Ribbon-helix-helix protein CopG" evidence="1">
    <location>
        <begin position="7"/>
        <end position="45"/>
    </location>
</feature>
<dbReference type="InterPro" id="IPR010985">
    <property type="entry name" value="Ribbon_hlx_hlx"/>
</dbReference>
<dbReference type="PANTHER" id="PTHR40688:SF2">
    <property type="entry name" value="RIBBON-HELIX-HELIX PROTEIN COPG DOMAIN-CONTAINING PROTEIN"/>
    <property type="match status" value="1"/>
</dbReference>
<dbReference type="EMBL" id="BAAAFE010000005">
    <property type="protein sequence ID" value="GAA0863164.1"/>
    <property type="molecule type" value="Genomic_DNA"/>
</dbReference>
<organism evidence="2 3">
    <name type="scientific">Sphingopyxis soli</name>
    <dbReference type="NCBI Taxonomy" id="592051"/>
    <lineage>
        <taxon>Bacteria</taxon>
        <taxon>Pseudomonadati</taxon>
        <taxon>Pseudomonadota</taxon>
        <taxon>Alphaproteobacteria</taxon>
        <taxon>Sphingomonadales</taxon>
        <taxon>Sphingomonadaceae</taxon>
        <taxon>Sphingopyxis</taxon>
    </lineage>
</organism>
<reference evidence="2 3" key="1">
    <citation type="journal article" date="2019" name="Int. J. Syst. Evol. Microbiol.">
        <title>The Global Catalogue of Microorganisms (GCM) 10K type strain sequencing project: providing services to taxonomists for standard genome sequencing and annotation.</title>
        <authorList>
            <consortium name="The Broad Institute Genomics Platform"/>
            <consortium name="The Broad Institute Genome Sequencing Center for Infectious Disease"/>
            <person name="Wu L."/>
            <person name="Ma J."/>
        </authorList>
    </citation>
    <scope>NUCLEOTIDE SEQUENCE [LARGE SCALE GENOMIC DNA]</scope>
    <source>
        <strain evidence="2 3">JCM 15910</strain>
    </source>
</reference>
<accession>A0ABN1M1P7</accession>
<dbReference type="InterPro" id="IPR052991">
    <property type="entry name" value="Non-func_TypeII_TA_Antitoxin"/>
</dbReference>
<dbReference type="PANTHER" id="PTHR40688">
    <property type="match status" value="1"/>
</dbReference>
<evidence type="ECO:0000259" key="1">
    <source>
        <dbReference type="Pfam" id="PF01402"/>
    </source>
</evidence>
<dbReference type="Gene3D" id="1.10.1220.10">
    <property type="entry name" value="Met repressor-like"/>
    <property type="match status" value="1"/>
</dbReference>
<evidence type="ECO:0000313" key="2">
    <source>
        <dbReference type="EMBL" id="GAA0863164.1"/>
    </source>
</evidence>
<gene>
    <name evidence="2" type="ORF">GCM10009115_12710</name>
</gene>
<dbReference type="CDD" id="cd22233">
    <property type="entry name" value="RHH_CopAso-like"/>
    <property type="match status" value="1"/>
</dbReference>
<dbReference type="SUPFAM" id="SSF47598">
    <property type="entry name" value="Ribbon-helix-helix"/>
    <property type="match status" value="1"/>
</dbReference>
<keyword evidence="3" id="KW-1185">Reference proteome</keyword>
<dbReference type="InterPro" id="IPR013321">
    <property type="entry name" value="Arc_rbn_hlx_hlx"/>
</dbReference>
<protein>
    <recommendedName>
        <fullName evidence="1">Ribbon-helix-helix protein CopG domain-containing protein</fullName>
    </recommendedName>
</protein>
<name>A0ABN1M1P7_9SPHN</name>
<dbReference type="Proteomes" id="UP001500738">
    <property type="component" value="Unassembled WGS sequence"/>
</dbReference>
<dbReference type="Pfam" id="PF01402">
    <property type="entry name" value="RHH_1"/>
    <property type="match status" value="1"/>
</dbReference>
<evidence type="ECO:0000313" key="3">
    <source>
        <dbReference type="Proteomes" id="UP001500738"/>
    </source>
</evidence>